<organism evidence="1 2">
    <name type="scientific">Funiculus sociatus GB2-A5</name>
    <dbReference type="NCBI Taxonomy" id="2933946"/>
    <lineage>
        <taxon>Bacteria</taxon>
        <taxon>Bacillati</taxon>
        <taxon>Cyanobacteriota</taxon>
        <taxon>Cyanophyceae</taxon>
        <taxon>Coleofasciculales</taxon>
        <taxon>Coleofasciculaceae</taxon>
        <taxon>Funiculus</taxon>
    </lineage>
</organism>
<dbReference type="Proteomes" id="UP001442494">
    <property type="component" value="Unassembled WGS sequence"/>
</dbReference>
<gene>
    <name evidence="1" type="ORF">NDI37_26255</name>
</gene>
<accession>A0ABV0JWV7</accession>
<proteinExistence type="predicted"/>
<evidence type="ECO:0000313" key="1">
    <source>
        <dbReference type="EMBL" id="MEP0867948.1"/>
    </source>
</evidence>
<keyword evidence="2" id="KW-1185">Reference proteome</keyword>
<name>A0ABV0JWV7_9CYAN</name>
<comment type="caution">
    <text evidence="1">The sequence shown here is derived from an EMBL/GenBank/DDBJ whole genome shotgun (WGS) entry which is preliminary data.</text>
</comment>
<sequence>MLPPVKLPVAYYSTKLTKVYSPLPLATDVPLAGDRFCPKVKKRRPGETSLKDEKK</sequence>
<reference evidence="1 2" key="1">
    <citation type="submission" date="2022-04" db="EMBL/GenBank/DDBJ databases">
        <title>Positive selection, recombination, and allopatry shape intraspecific diversity of widespread and dominant cyanobacteria.</title>
        <authorList>
            <person name="Wei J."/>
            <person name="Shu W."/>
            <person name="Hu C."/>
        </authorList>
    </citation>
    <scope>NUCLEOTIDE SEQUENCE [LARGE SCALE GENOMIC DNA]</scope>
    <source>
        <strain evidence="1 2">GB2-A5</strain>
    </source>
</reference>
<evidence type="ECO:0000313" key="2">
    <source>
        <dbReference type="Proteomes" id="UP001442494"/>
    </source>
</evidence>
<dbReference type="EMBL" id="JAMPKK010000097">
    <property type="protein sequence ID" value="MEP0867948.1"/>
    <property type="molecule type" value="Genomic_DNA"/>
</dbReference>
<dbReference type="RefSeq" id="WP_190420333.1">
    <property type="nucleotide sequence ID" value="NZ_JAMPKK010000097.1"/>
</dbReference>
<protein>
    <submittedName>
        <fullName evidence="1">Uncharacterized protein</fullName>
    </submittedName>
</protein>